<evidence type="ECO:0000313" key="1">
    <source>
        <dbReference type="EMBL" id="MFB9150483.1"/>
    </source>
</evidence>
<dbReference type="Proteomes" id="UP001589670">
    <property type="component" value="Unassembled WGS sequence"/>
</dbReference>
<protein>
    <submittedName>
        <fullName evidence="1">Uncharacterized protein</fullName>
    </submittedName>
</protein>
<dbReference type="RefSeq" id="WP_377070020.1">
    <property type="nucleotide sequence ID" value="NZ_JBHMEC010000017.1"/>
</dbReference>
<evidence type="ECO:0000313" key="2">
    <source>
        <dbReference type="Proteomes" id="UP001589670"/>
    </source>
</evidence>
<gene>
    <name evidence="1" type="ORF">ACFFU4_12065</name>
</gene>
<reference evidence="1 2" key="1">
    <citation type="submission" date="2024-09" db="EMBL/GenBank/DDBJ databases">
        <authorList>
            <person name="Sun Q."/>
            <person name="Mori K."/>
        </authorList>
    </citation>
    <scope>NUCLEOTIDE SEQUENCE [LARGE SCALE GENOMIC DNA]</scope>
    <source>
        <strain evidence="1 2">CECT 9424</strain>
    </source>
</reference>
<comment type="caution">
    <text evidence="1">The sequence shown here is derived from an EMBL/GenBank/DDBJ whole genome shotgun (WGS) entry which is preliminary data.</text>
</comment>
<sequence>MQVVIHAGAHMTDEDRLIACLRDNVETLSPCGIHVPDPESYRRLLRDLMHTAQKTALPADARDSVMAATGTPEGAARLVLANHGFFGTPRMSVGGARFYPAADMRLGLLGEIFAPDGVALFLGLRNPATLLPALLPDTPFSTVTELLRGDDPAHLRWSETVARLRAAHPEVPVTVWCNEDTPLIWADLLHAMTGTGEDMPLAGEFALLPEIMTRAGHQRFAAYIAARPDLTGAQKRRVVAAFLDKFADEAAIEEELDVPEWDPGMIETLSAHYDEDVAEIADMDGVRMILP</sequence>
<dbReference type="EMBL" id="JBHMEC010000017">
    <property type="protein sequence ID" value="MFB9150483.1"/>
    <property type="molecule type" value="Genomic_DNA"/>
</dbReference>
<organism evidence="1 2">
    <name type="scientific">Roseovarius ramblicola</name>
    <dbReference type="NCBI Taxonomy" id="2022336"/>
    <lineage>
        <taxon>Bacteria</taxon>
        <taxon>Pseudomonadati</taxon>
        <taxon>Pseudomonadota</taxon>
        <taxon>Alphaproteobacteria</taxon>
        <taxon>Rhodobacterales</taxon>
        <taxon>Roseobacteraceae</taxon>
        <taxon>Roseovarius</taxon>
    </lineage>
</organism>
<keyword evidence="2" id="KW-1185">Reference proteome</keyword>
<proteinExistence type="predicted"/>
<accession>A0ABV5I1C2</accession>
<name>A0ABV5I1C2_9RHOB</name>